<dbReference type="EMBL" id="JBHRSK010000004">
    <property type="protein sequence ID" value="MFC2967289.1"/>
    <property type="molecule type" value="Genomic_DNA"/>
</dbReference>
<reference evidence="3" key="1">
    <citation type="journal article" date="2019" name="Int. J. Syst. Evol. Microbiol.">
        <title>The Global Catalogue of Microorganisms (GCM) 10K type strain sequencing project: providing services to taxonomists for standard genome sequencing and annotation.</title>
        <authorList>
            <consortium name="The Broad Institute Genomics Platform"/>
            <consortium name="The Broad Institute Genome Sequencing Center for Infectious Disease"/>
            <person name="Wu L."/>
            <person name="Ma J."/>
        </authorList>
    </citation>
    <scope>NUCLEOTIDE SEQUENCE [LARGE SCALE GENOMIC DNA]</scope>
    <source>
        <strain evidence="3">KCTC 62192</strain>
    </source>
</reference>
<dbReference type="PANTHER" id="PTHR46623:SF10">
    <property type="entry name" value="CARBOXYMETHYLENEBUTENOLIDASE HOMOLOG"/>
    <property type="match status" value="1"/>
</dbReference>
<evidence type="ECO:0000313" key="3">
    <source>
        <dbReference type="Proteomes" id="UP001595443"/>
    </source>
</evidence>
<name>A0ABV7AD89_9RHOB</name>
<dbReference type="PANTHER" id="PTHR46623">
    <property type="entry name" value="CARBOXYMETHYLENEBUTENOLIDASE-RELATED"/>
    <property type="match status" value="1"/>
</dbReference>
<comment type="caution">
    <text evidence="2">The sequence shown here is derived from an EMBL/GenBank/DDBJ whole genome shotgun (WGS) entry which is preliminary data.</text>
</comment>
<keyword evidence="2" id="KW-0378">Hydrolase</keyword>
<dbReference type="InterPro" id="IPR051049">
    <property type="entry name" value="Dienelactone_hydrolase-like"/>
</dbReference>
<dbReference type="SUPFAM" id="SSF53474">
    <property type="entry name" value="alpha/beta-Hydrolases"/>
    <property type="match status" value="1"/>
</dbReference>
<evidence type="ECO:0000259" key="1">
    <source>
        <dbReference type="Pfam" id="PF01738"/>
    </source>
</evidence>
<dbReference type="EC" id="3.1.-.-" evidence="2"/>
<dbReference type="GO" id="GO:0016787">
    <property type="term" value="F:hydrolase activity"/>
    <property type="evidence" value="ECO:0007669"/>
    <property type="project" value="UniProtKB-KW"/>
</dbReference>
<dbReference type="Proteomes" id="UP001595443">
    <property type="component" value="Unassembled WGS sequence"/>
</dbReference>
<evidence type="ECO:0000313" key="2">
    <source>
        <dbReference type="EMBL" id="MFC2967289.1"/>
    </source>
</evidence>
<organism evidence="2 3">
    <name type="scientific">Acidimangrovimonas pyrenivorans</name>
    <dbReference type="NCBI Taxonomy" id="2030798"/>
    <lineage>
        <taxon>Bacteria</taxon>
        <taxon>Pseudomonadati</taxon>
        <taxon>Pseudomonadota</taxon>
        <taxon>Alphaproteobacteria</taxon>
        <taxon>Rhodobacterales</taxon>
        <taxon>Paracoccaceae</taxon>
        <taxon>Acidimangrovimonas</taxon>
    </lineage>
</organism>
<protein>
    <submittedName>
        <fullName evidence="2">Dienelactone hydrolase family protein</fullName>
        <ecNumber evidence="2">3.1.-.-</ecNumber>
    </submittedName>
</protein>
<proteinExistence type="predicted"/>
<dbReference type="Gene3D" id="3.40.50.1820">
    <property type="entry name" value="alpha/beta hydrolase"/>
    <property type="match status" value="1"/>
</dbReference>
<dbReference type="RefSeq" id="WP_377831926.1">
    <property type="nucleotide sequence ID" value="NZ_JBHRSK010000004.1"/>
</dbReference>
<sequence>MPEQALTVNTEDGTVPATLYGEPGNPGVLMLMDAFGPRPALADMARRLAGAGYVVLLPDLFYRFGQYGPFDAATAFQDEAKKAELMKMIKGTTQAMTARDTGAFLDVLAEHGGIGPVGVVGYCMGGARALTVAAEYPLRIAAAASFHGGGLASEAEDSPHLRAAEIRARVYVGCAGVDRSFPPEQSARLAQSLREAEVDHIIENYVGMSHGWAVPDHSVHDPAGAERHWTRLLTLFDETLR</sequence>
<dbReference type="InterPro" id="IPR002925">
    <property type="entry name" value="Dienelactn_hydro"/>
</dbReference>
<accession>A0ABV7AD89</accession>
<keyword evidence="3" id="KW-1185">Reference proteome</keyword>
<feature type="domain" description="Dienelactone hydrolase" evidence="1">
    <location>
        <begin position="23"/>
        <end position="239"/>
    </location>
</feature>
<gene>
    <name evidence="2" type="ORF">ACFOES_04210</name>
</gene>
<dbReference type="InterPro" id="IPR029058">
    <property type="entry name" value="AB_hydrolase_fold"/>
</dbReference>
<dbReference type="Pfam" id="PF01738">
    <property type="entry name" value="DLH"/>
    <property type="match status" value="1"/>
</dbReference>